<feature type="coiled-coil region" evidence="5">
    <location>
        <begin position="249"/>
        <end position="286"/>
    </location>
</feature>
<keyword evidence="5" id="KW-0175">Coiled coil</keyword>
<evidence type="ECO:0000313" key="8">
    <source>
        <dbReference type="Proteomes" id="UP000626244"/>
    </source>
</evidence>
<dbReference type="GO" id="GO:0046872">
    <property type="term" value="F:metal ion binding"/>
    <property type="evidence" value="ECO:0007669"/>
    <property type="project" value="UniProtKB-KW"/>
</dbReference>
<reference evidence="8" key="1">
    <citation type="journal article" date="2019" name="Int. J. Syst. Evol. Microbiol.">
        <title>The Global Catalogue of Microorganisms (GCM) 10K type strain sequencing project: providing services to taxonomists for standard genome sequencing and annotation.</title>
        <authorList>
            <consortium name="The Broad Institute Genomics Platform"/>
            <consortium name="The Broad Institute Genome Sequencing Center for Infectious Disease"/>
            <person name="Wu L."/>
            <person name="Ma J."/>
        </authorList>
    </citation>
    <scope>NUCLEOTIDE SEQUENCE [LARGE SCALE GENOMIC DNA]</scope>
    <source>
        <strain evidence="8">CGMCC 1.14993</strain>
    </source>
</reference>
<dbReference type="Pfam" id="PF07973">
    <property type="entry name" value="tRNA_SAD"/>
    <property type="match status" value="1"/>
</dbReference>
<sequence>MAQKLYYEQSTLKEWTTSIVDIQEIDGLYHIKLEDSAFYPESGGQPSDSGTIDGIELIECIDHDTEVIHVLREKPKTDTVKCVIDWDRRLDHMQHHSGQHLLSAAIIELYDIPTISFHLGKDTVTIDLDTPSLTSNQLIQIELAVYQKIIENNEIKTYFVKKDQLHTLNLRKLPKVNDEDIRIVEITDIDVSACCGTHVKQTGEIGLLKLLKTEKVRQSTRLHFKCGNRALEEFQKTNQIVSSINQLFNTNSEQIKDKIEQTISELKEAQKEIDRLKALIFDSISNECLVNAKNGIIFQSFTEEDMKDLQLLTKIIQNKQPSIIIFTSLKDNRLLFLNQTGSDLHCGNVIKNILSQIDGKGGGNSQQAQATFDSSSKLKEATNLLLHNLEYEIEE</sequence>
<comment type="subcellular location">
    <subcellularLocation>
        <location evidence="2">Cytoplasm</location>
    </subcellularLocation>
</comment>
<keyword evidence="3" id="KW-0479">Metal-binding</keyword>
<dbReference type="PANTHER" id="PTHR43462">
    <property type="entry name" value="ALANYL-TRNA EDITING PROTEIN"/>
    <property type="match status" value="1"/>
</dbReference>
<evidence type="ECO:0000313" key="7">
    <source>
        <dbReference type="EMBL" id="GGI13461.1"/>
    </source>
</evidence>
<dbReference type="AlphaFoldDB" id="A0A8J3F1K8"/>
<feature type="domain" description="Alanyl-transfer RNA synthetases family profile" evidence="6">
    <location>
        <begin position="1"/>
        <end position="221"/>
    </location>
</feature>
<keyword evidence="8" id="KW-1185">Reference proteome</keyword>
<comment type="caution">
    <text evidence="7">The sequence shown here is derived from an EMBL/GenBank/DDBJ whole genome shotgun (WGS) entry which is preliminary data.</text>
</comment>
<dbReference type="Gene3D" id="3.10.310.40">
    <property type="match status" value="1"/>
</dbReference>
<proteinExistence type="predicted"/>
<organism evidence="7 8">
    <name type="scientific">Gottfriedia solisilvae</name>
    <dbReference type="NCBI Taxonomy" id="1516104"/>
    <lineage>
        <taxon>Bacteria</taxon>
        <taxon>Bacillati</taxon>
        <taxon>Bacillota</taxon>
        <taxon>Bacilli</taxon>
        <taxon>Bacillales</taxon>
        <taxon>Bacillaceae</taxon>
        <taxon>Gottfriedia</taxon>
    </lineage>
</organism>
<gene>
    <name evidence="7" type="ORF">GCM10007380_18030</name>
</gene>
<dbReference type="PROSITE" id="PS50860">
    <property type="entry name" value="AA_TRNA_LIGASE_II_ALA"/>
    <property type="match status" value="1"/>
</dbReference>
<evidence type="ECO:0000259" key="6">
    <source>
        <dbReference type="PROSITE" id="PS50860"/>
    </source>
</evidence>
<dbReference type="GO" id="GO:0005524">
    <property type="term" value="F:ATP binding"/>
    <property type="evidence" value="ECO:0007669"/>
    <property type="project" value="InterPro"/>
</dbReference>
<dbReference type="GO" id="GO:0005737">
    <property type="term" value="C:cytoplasm"/>
    <property type="evidence" value="ECO:0007669"/>
    <property type="project" value="UniProtKB-SubCell"/>
</dbReference>
<evidence type="ECO:0000256" key="2">
    <source>
        <dbReference type="ARBA" id="ARBA00004496"/>
    </source>
</evidence>
<dbReference type="InterPro" id="IPR018165">
    <property type="entry name" value="Ala-tRNA-synth_IIc_core"/>
</dbReference>
<dbReference type="InterPro" id="IPR018163">
    <property type="entry name" value="Thr/Ala-tRNA-synth_IIc_edit"/>
</dbReference>
<dbReference type="SMART" id="SM00863">
    <property type="entry name" value="tRNA_SAD"/>
    <property type="match status" value="1"/>
</dbReference>
<accession>A0A8J3F1K8</accession>
<dbReference type="RefSeq" id="WP_087998190.1">
    <property type="nucleotide sequence ID" value="NZ_BMHB01000001.1"/>
</dbReference>
<dbReference type="PANTHER" id="PTHR43462:SF1">
    <property type="entry name" value="ALANYL-TRNA EDITING PROTEIN AARSD1"/>
    <property type="match status" value="1"/>
</dbReference>
<protein>
    <submittedName>
        <fullName evidence="7">Alanyl-tRNA editing protein</fullName>
    </submittedName>
</protein>
<dbReference type="SUPFAM" id="SSF55186">
    <property type="entry name" value="ThrRS/AlaRS common domain"/>
    <property type="match status" value="1"/>
</dbReference>
<dbReference type="SUPFAM" id="SSF50447">
    <property type="entry name" value="Translation proteins"/>
    <property type="match status" value="1"/>
</dbReference>
<evidence type="ECO:0000256" key="5">
    <source>
        <dbReference type="SAM" id="Coils"/>
    </source>
</evidence>
<dbReference type="InterPro" id="IPR003156">
    <property type="entry name" value="DHHA1_dom"/>
</dbReference>
<dbReference type="Pfam" id="PF02272">
    <property type="entry name" value="DHHA1"/>
    <property type="match status" value="1"/>
</dbReference>
<dbReference type="Gene3D" id="2.40.30.130">
    <property type="match status" value="1"/>
</dbReference>
<dbReference type="Gene3D" id="3.30.980.10">
    <property type="entry name" value="Threonyl-trna Synthetase, Chain A, domain 2"/>
    <property type="match status" value="1"/>
</dbReference>
<dbReference type="GO" id="GO:0002161">
    <property type="term" value="F:aminoacyl-tRNA deacylase activity"/>
    <property type="evidence" value="ECO:0007669"/>
    <property type="project" value="UniProtKB-ARBA"/>
</dbReference>
<dbReference type="OrthoDB" id="9812949at2"/>
<keyword evidence="4" id="KW-0862">Zinc</keyword>
<dbReference type="InterPro" id="IPR051335">
    <property type="entry name" value="Alanyl-tRNA_Editing_Enzymes"/>
</dbReference>
<dbReference type="GO" id="GO:0004813">
    <property type="term" value="F:alanine-tRNA ligase activity"/>
    <property type="evidence" value="ECO:0007669"/>
    <property type="project" value="InterPro"/>
</dbReference>
<dbReference type="InterPro" id="IPR009000">
    <property type="entry name" value="Transl_B-barrel_sf"/>
</dbReference>
<evidence type="ECO:0000256" key="1">
    <source>
        <dbReference type="ARBA" id="ARBA00001947"/>
    </source>
</evidence>
<evidence type="ECO:0000256" key="4">
    <source>
        <dbReference type="ARBA" id="ARBA00022833"/>
    </source>
</evidence>
<dbReference type="Proteomes" id="UP000626244">
    <property type="component" value="Unassembled WGS sequence"/>
</dbReference>
<dbReference type="InterPro" id="IPR012947">
    <property type="entry name" value="tRNA_SAD"/>
</dbReference>
<dbReference type="EMBL" id="BMHB01000001">
    <property type="protein sequence ID" value="GGI13461.1"/>
    <property type="molecule type" value="Genomic_DNA"/>
</dbReference>
<name>A0A8J3F1K8_9BACI</name>
<dbReference type="GO" id="GO:0006419">
    <property type="term" value="P:alanyl-tRNA aminoacylation"/>
    <property type="evidence" value="ECO:0007669"/>
    <property type="project" value="InterPro"/>
</dbReference>
<evidence type="ECO:0000256" key="3">
    <source>
        <dbReference type="ARBA" id="ARBA00022723"/>
    </source>
</evidence>
<comment type="cofactor">
    <cofactor evidence="1">
        <name>Zn(2+)</name>
        <dbReference type="ChEBI" id="CHEBI:29105"/>
    </cofactor>
</comment>
<dbReference type="GO" id="GO:0003676">
    <property type="term" value="F:nucleic acid binding"/>
    <property type="evidence" value="ECO:0007669"/>
    <property type="project" value="InterPro"/>
</dbReference>